<dbReference type="InterPro" id="IPR001279">
    <property type="entry name" value="Metallo-B-lactamas"/>
</dbReference>
<evidence type="ECO:0000313" key="3">
    <source>
        <dbReference type="Proteomes" id="UP001501475"/>
    </source>
</evidence>
<dbReference type="RefSeq" id="WP_344067450.1">
    <property type="nucleotide sequence ID" value="NZ_BAAAPN010000057.1"/>
</dbReference>
<gene>
    <name evidence="2" type="ORF">GCM10009810_28290</name>
</gene>
<evidence type="ECO:0000313" key="2">
    <source>
        <dbReference type="EMBL" id="GAA1767917.1"/>
    </source>
</evidence>
<keyword evidence="3" id="KW-1185">Reference proteome</keyword>
<comment type="caution">
    <text evidence="2">The sequence shown here is derived from an EMBL/GenBank/DDBJ whole genome shotgun (WGS) entry which is preliminary data.</text>
</comment>
<name>A0ABP4X289_9MICO</name>
<reference evidence="3" key="1">
    <citation type="journal article" date="2019" name="Int. J. Syst. Evol. Microbiol.">
        <title>The Global Catalogue of Microorganisms (GCM) 10K type strain sequencing project: providing services to taxonomists for standard genome sequencing and annotation.</title>
        <authorList>
            <consortium name="The Broad Institute Genomics Platform"/>
            <consortium name="The Broad Institute Genome Sequencing Center for Infectious Disease"/>
            <person name="Wu L."/>
            <person name="Ma J."/>
        </authorList>
    </citation>
    <scope>NUCLEOTIDE SEQUENCE [LARGE SCALE GENOMIC DNA]</scope>
    <source>
        <strain evidence="3">JCM 15591</strain>
    </source>
</reference>
<protein>
    <submittedName>
        <fullName evidence="2">MBL fold metallo-hydrolase</fullName>
    </submittedName>
</protein>
<dbReference type="Proteomes" id="UP001501475">
    <property type="component" value="Unassembled WGS sequence"/>
</dbReference>
<sequence length="215" mass="22493">MSTDIVAGPTPAGVRVERLVTSGTFTLDGGEWEVDNNVWIVGDDTRCVVIDCAHDPDAILAAIGERELTHILCTHAHNDHIDGAPGVARATGAPIHLHPGDRVLWELTFPDTAPDADLEDGQRIPVGDLELQVRHTPGHAPGAVCLYAEALGVVFSGDTLFNGGPGATGRSFSDYPTIVFSIREQLLTLPPETIVLTGHGDATTIGAEAAGLGQA</sequence>
<accession>A0ABP4X289</accession>
<organism evidence="2 3">
    <name type="scientific">Nostocoides vanveenii</name>
    <dbReference type="NCBI Taxonomy" id="330835"/>
    <lineage>
        <taxon>Bacteria</taxon>
        <taxon>Bacillati</taxon>
        <taxon>Actinomycetota</taxon>
        <taxon>Actinomycetes</taxon>
        <taxon>Micrococcales</taxon>
        <taxon>Intrasporangiaceae</taxon>
        <taxon>Nostocoides</taxon>
    </lineage>
</organism>
<dbReference type="Pfam" id="PF00753">
    <property type="entry name" value="Lactamase_B"/>
    <property type="match status" value="1"/>
</dbReference>
<dbReference type="Gene3D" id="3.60.15.10">
    <property type="entry name" value="Ribonuclease Z/Hydroxyacylglutathione hydrolase-like"/>
    <property type="match status" value="1"/>
</dbReference>
<dbReference type="PANTHER" id="PTHR46233:SF4">
    <property type="entry name" value="METALLO-BETA-LACTAMASE DOMAIN-CONTAINING PROTEIN"/>
    <property type="match status" value="1"/>
</dbReference>
<dbReference type="SMART" id="SM00849">
    <property type="entry name" value="Lactamase_B"/>
    <property type="match status" value="1"/>
</dbReference>
<dbReference type="PANTHER" id="PTHR46233">
    <property type="entry name" value="HYDROXYACYLGLUTATHIONE HYDROLASE GLOC"/>
    <property type="match status" value="1"/>
</dbReference>
<evidence type="ECO:0000259" key="1">
    <source>
        <dbReference type="SMART" id="SM00849"/>
    </source>
</evidence>
<dbReference type="InterPro" id="IPR051453">
    <property type="entry name" value="MBL_Glyoxalase_II"/>
</dbReference>
<proteinExistence type="predicted"/>
<dbReference type="SUPFAM" id="SSF56281">
    <property type="entry name" value="Metallo-hydrolase/oxidoreductase"/>
    <property type="match status" value="1"/>
</dbReference>
<dbReference type="CDD" id="cd06262">
    <property type="entry name" value="metallo-hydrolase-like_MBL-fold"/>
    <property type="match status" value="1"/>
</dbReference>
<feature type="domain" description="Metallo-beta-lactamase" evidence="1">
    <location>
        <begin position="35"/>
        <end position="199"/>
    </location>
</feature>
<dbReference type="EMBL" id="BAAAPN010000057">
    <property type="protein sequence ID" value="GAA1767917.1"/>
    <property type="molecule type" value="Genomic_DNA"/>
</dbReference>
<dbReference type="InterPro" id="IPR036866">
    <property type="entry name" value="RibonucZ/Hydroxyglut_hydro"/>
</dbReference>